<sequence>MDERYAAPKPPEACAGLPCGELDARFPSEHSAVVPQIYTHIDGVPDVLIQNCEPPETCVRSPCGELYARRPIFDPRAAGGERAVALRGIIDDDCERSFHRGRIDTTSAYPPMRRGRAPCHTTGELSPISEHALDKSRACLTPLVGGRLTLSPKVLFIGGYAYDRPHSVEASRTCYEARRGSLLVRQIIVHTTSLHLPLRYERSPRSGNGGIIVDFVRRLSARGNMHMSHTYLVASCDRCPRSRDGGLLTVSLEGYRRWWTYVRSSHTLRGLASAPPLQDGEIVVDFHGSRRSVAGARRAARLGTLDPATKGHRGLTDVLTAHGSRRGSHGRVDGMPHLVLTLTLKALSASGYTYDLKAPSRARRAGATRDAPRRENYCRFPSSPRRVEGVPHGARRVTLTLPLQAFFVLGYAYGLKAPSDAPQACAAHRDGRAIVDISSRFFLLARVYTNPRYPLACVSSLGVIELSPAGILLVAYVLTAAPLVQFVL</sequence>
<dbReference type="Proteomes" id="UP000320762">
    <property type="component" value="Unassembled WGS sequence"/>
</dbReference>
<protein>
    <submittedName>
        <fullName evidence="1">Uncharacterized protein</fullName>
    </submittedName>
</protein>
<comment type="caution">
    <text evidence="1">The sequence shown here is derived from an EMBL/GenBank/DDBJ whole genome shotgun (WGS) entry which is preliminary data.</text>
</comment>
<proteinExistence type="predicted"/>
<name>A0A550CE61_9AGAR</name>
<evidence type="ECO:0000313" key="2">
    <source>
        <dbReference type="Proteomes" id="UP000320762"/>
    </source>
</evidence>
<dbReference type="EMBL" id="VDMD01000010">
    <property type="protein sequence ID" value="TRM63091.1"/>
    <property type="molecule type" value="Genomic_DNA"/>
</dbReference>
<organism evidence="1 2">
    <name type="scientific">Schizophyllum amplum</name>
    <dbReference type="NCBI Taxonomy" id="97359"/>
    <lineage>
        <taxon>Eukaryota</taxon>
        <taxon>Fungi</taxon>
        <taxon>Dikarya</taxon>
        <taxon>Basidiomycota</taxon>
        <taxon>Agaricomycotina</taxon>
        <taxon>Agaricomycetes</taxon>
        <taxon>Agaricomycetidae</taxon>
        <taxon>Agaricales</taxon>
        <taxon>Schizophyllaceae</taxon>
        <taxon>Schizophyllum</taxon>
    </lineage>
</organism>
<accession>A0A550CE61</accession>
<reference evidence="1 2" key="1">
    <citation type="journal article" date="2019" name="New Phytol.">
        <title>Comparative genomics reveals unique wood-decay strategies and fruiting body development in the Schizophyllaceae.</title>
        <authorList>
            <person name="Almasi E."/>
            <person name="Sahu N."/>
            <person name="Krizsan K."/>
            <person name="Balint B."/>
            <person name="Kovacs G.M."/>
            <person name="Kiss B."/>
            <person name="Cseklye J."/>
            <person name="Drula E."/>
            <person name="Henrissat B."/>
            <person name="Nagy I."/>
            <person name="Chovatia M."/>
            <person name="Adam C."/>
            <person name="LaButti K."/>
            <person name="Lipzen A."/>
            <person name="Riley R."/>
            <person name="Grigoriev I.V."/>
            <person name="Nagy L.G."/>
        </authorList>
    </citation>
    <scope>NUCLEOTIDE SEQUENCE [LARGE SCALE GENOMIC DNA]</scope>
    <source>
        <strain evidence="1 2">NL-1724</strain>
    </source>
</reference>
<evidence type="ECO:0000313" key="1">
    <source>
        <dbReference type="EMBL" id="TRM63091.1"/>
    </source>
</evidence>
<dbReference type="AlphaFoldDB" id="A0A550CE61"/>
<keyword evidence="2" id="KW-1185">Reference proteome</keyword>
<gene>
    <name evidence="1" type="ORF">BD626DRAFT_537070</name>
</gene>